<comment type="caution">
    <text evidence="2">The sequence shown here is derived from an EMBL/GenBank/DDBJ whole genome shotgun (WGS) entry which is preliminary data.</text>
</comment>
<accession>A0A855FSJ9</accession>
<dbReference type="AlphaFoldDB" id="A0A855FSJ9"/>
<evidence type="ECO:0000313" key="2">
    <source>
        <dbReference type="EMBL" id="PIT58563.1"/>
    </source>
</evidence>
<dbReference type="EMBL" id="MEIU01000074">
    <property type="protein sequence ID" value="PIT58563.1"/>
    <property type="molecule type" value="Genomic_DNA"/>
</dbReference>
<feature type="transmembrane region" description="Helical" evidence="1">
    <location>
        <begin position="12"/>
        <end position="32"/>
    </location>
</feature>
<name>A0A855FSJ9_9NEIS</name>
<sequence>MQKFLTVKDTESITVILLSLQIWLILRHIMFLQKSNKIIDINSRQYRINSEISAKNGWQNFTNFVSISVDNYKKTR</sequence>
<organism evidence="2 3">
    <name type="scientific">Snodgrassella alvi</name>
    <dbReference type="NCBI Taxonomy" id="1196083"/>
    <lineage>
        <taxon>Bacteria</taxon>
        <taxon>Pseudomonadati</taxon>
        <taxon>Pseudomonadota</taxon>
        <taxon>Betaproteobacteria</taxon>
        <taxon>Neisseriales</taxon>
        <taxon>Neisseriaceae</taxon>
        <taxon>Snodgrassella</taxon>
    </lineage>
</organism>
<evidence type="ECO:0000256" key="1">
    <source>
        <dbReference type="SAM" id="Phobius"/>
    </source>
</evidence>
<keyword evidence="1" id="KW-1133">Transmembrane helix</keyword>
<keyword evidence="1" id="KW-0812">Transmembrane</keyword>
<proteinExistence type="predicted"/>
<keyword evidence="1" id="KW-0472">Membrane</keyword>
<dbReference type="Proteomes" id="UP000230463">
    <property type="component" value="Unassembled WGS sequence"/>
</dbReference>
<protein>
    <submittedName>
        <fullName evidence="2">Uncharacterized protein</fullName>
    </submittedName>
</protein>
<reference evidence="2 3" key="1">
    <citation type="journal article" date="2017" name="MBio">
        <title>Type VI secretion-mediated competition in the bee gut microbiome.</title>
        <authorList>
            <person name="Steele M.I."/>
            <person name="Kwong W.K."/>
            <person name="Powell J.E."/>
            <person name="Whiteley M."/>
            <person name="Moran N.A."/>
        </authorList>
    </citation>
    <scope>NUCLEOTIDE SEQUENCE [LARGE SCALE GENOMIC DNA]</scope>
    <source>
        <strain evidence="2 3">HK3</strain>
    </source>
</reference>
<evidence type="ECO:0000313" key="3">
    <source>
        <dbReference type="Proteomes" id="UP000230463"/>
    </source>
</evidence>
<gene>
    <name evidence="2" type="ORF">BHC57_12030</name>
</gene>